<reference evidence="1 2" key="1">
    <citation type="submission" date="2022-05" db="EMBL/GenBank/DDBJ databases">
        <title>Genome Sequencing of Bee-Associated Microbes.</title>
        <authorList>
            <person name="Dunlap C."/>
        </authorList>
    </citation>
    <scope>NUCLEOTIDE SEQUENCE [LARGE SCALE GENOMIC DNA]</scope>
    <source>
        <strain evidence="1 2">NRRL NRS-1438</strain>
    </source>
</reference>
<dbReference type="RefSeq" id="WP_268601858.1">
    <property type="nucleotide sequence ID" value="NZ_JAMDLV010000078.1"/>
</dbReference>
<protein>
    <submittedName>
        <fullName evidence="1">Uncharacterized protein</fullName>
    </submittedName>
</protein>
<organism evidence="1 2">
    <name type="scientific">Paenibacillus apiarius</name>
    <dbReference type="NCBI Taxonomy" id="46240"/>
    <lineage>
        <taxon>Bacteria</taxon>
        <taxon>Bacillati</taxon>
        <taxon>Bacillota</taxon>
        <taxon>Bacilli</taxon>
        <taxon>Bacillales</taxon>
        <taxon>Paenibacillaceae</taxon>
        <taxon>Paenibacillus</taxon>
    </lineage>
</organism>
<evidence type="ECO:0000313" key="2">
    <source>
        <dbReference type="Proteomes" id="UP001207626"/>
    </source>
</evidence>
<dbReference type="Proteomes" id="UP001207626">
    <property type="component" value="Unassembled WGS sequence"/>
</dbReference>
<accession>A0ABT4DWE2</accession>
<gene>
    <name evidence="1" type="ORF">M5X09_13110</name>
</gene>
<keyword evidence="2" id="KW-1185">Reference proteome</keyword>
<dbReference type="EMBL" id="JAMDLW010000016">
    <property type="protein sequence ID" value="MCY9520593.1"/>
    <property type="molecule type" value="Genomic_DNA"/>
</dbReference>
<name>A0ABT4DWE2_9BACL</name>
<evidence type="ECO:0000313" key="1">
    <source>
        <dbReference type="EMBL" id="MCY9520593.1"/>
    </source>
</evidence>
<proteinExistence type="predicted"/>
<sequence length="232" mass="27059">MKRISKIDAYQGMDDIDFKVMDQELAQHYSFANNKEDISHEFFLDDDGSCIVMKVYFVGEEVAVYRFQNKGVLTGEGKKAVGRPALGTTKKVSITLEDETWKKIYETMEENDLTKSALFREIIEKYFSVEQKYTGESDYEEFKDFVFSTNPSEMIFHVYKHGLFIATAVTEIEPYYDEAGVKISFQGGNFHVWATNNVQKCFRPANLIIECEICFQLYNEYNEFIGYIYKKK</sequence>
<comment type="caution">
    <text evidence="1">The sequence shown here is derived from an EMBL/GenBank/DDBJ whole genome shotgun (WGS) entry which is preliminary data.</text>
</comment>